<dbReference type="EMBL" id="FRAV01000011">
    <property type="protein sequence ID" value="SHL07740.1"/>
    <property type="molecule type" value="Genomic_DNA"/>
</dbReference>
<organism evidence="2 3">
    <name type="scientific">Chryseobacterium polytrichastri</name>
    <dbReference type="NCBI Taxonomy" id="1302687"/>
    <lineage>
        <taxon>Bacteria</taxon>
        <taxon>Pseudomonadati</taxon>
        <taxon>Bacteroidota</taxon>
        <taxon>Flavobacteriia</taxon>
        <taxon>Flavobacteriales</taxon>
        <taxon>Weeksellaceae</taxon>
        <taxon>Chryseobacterium group</taxon>
        <taxon>Chryseobacterium</taxon>
    </lineage>
</organism>
<dbReference type="OrthoDB" id="1262110at2"/>
<gene>
    <name evidence="2" type="ORF">SAMN05444267_101175</name>
</gene>
<feature type="signal peptide" evidence="1">
    <location>
        <begin position="1"/>
        <end position="22"/>
    </location>
</feature>
<keyword evidence="3" id="KW-1185">Reference proteome</keyword>
<protein>
    <submittedName>
        <fullName evidence="2">Uncharacterized protein</fullName>
    </submittedName>
</protein>
<keyword evidence="1" id="KW-0732">Signal</keyword>
<evidence type="ECO:0000256" key="1">
    <source>
        <dbReference type="SAM" id="SignalP"/>
    </source>
</evidence>
<accession>A0A1M6XP00</accession>
<dbReference type="STRING" id="1302687.SAMN05444267_101175"/>
<evidence type="ECO:0000313" key="3">
    <source>
        <dbReference type="Proteomes" id="UP000184364"/>
    </source>
</evidence>
<feature type="chain" id="PRO_5012793882" evidence="1">
    <location>
        <begin position="23"/>
        <end position="140"/>
    </location>
</feature>
<dbReference type="AlphaFoldDB" id="A0A1M6XP00"/>
<reference evidence="3" key="1">
    <citation type="submission" date="2016-11" db="EMBL/GenBank/DDBJ databases">
        <authorList>
            <person name="Varghese N."/>
            <person name="Submissions S."/>
        </authorList>
    </citation>
    <scope>NUCLEOTIDE SEQUENCE [LARGE SCALE GENOMIC DNA]</scope>
    <source>
        <strain evidence="3">DSM 26899</strain>
    </source>
</reference>
<dbReference type="RefSeq" id="WP_073292605.1">
    <property type="nucleotide sequence ID" value="NZ_FRAV01000011.1"/>
</dbReference>
<evidence type="ECO:0000313" key="2">
    <source>
        <dbReference type="EMBL" id="SHL07740.1"/>
    </source>
</evidence>
<dbReference type="Proteomes" id="UP000184364">
    <property type="component" value="Unassembled WGS sequence"/>
</dbReference>
<proteinExistence type="predicted"/>
<name>A0A1M6XP00_9FLAO</name>
<sequence>MLQRFSAITCFVFLLLSSFAFGQDIPCVNSGAYYTFSGGKGFPLKYEIIEGFIEVKEMRKDRDELINTYKISKVVKCNYKNPVNANLVFKINPYDKVSDTYSERESELEINITDGKGKIFFRQPNLPEMSSRATSMAPKR</sequence>